<keyword evidence="18" id="KW-0770">Synapse</keyword>
<comment type="subcellular location">
    <subcellularLocation>
        <location evidence="3">Cytoplasmic vesicle</location>
        <location evidence="3">Secretory vesicle membrane</location>
        <topology evidence="3">Single-pass type I membrane protein</topology>
    </subcellularLocation>
    <subcellularLocation>
        <location evidence="24">Synapse</location>
    </subcellularLocation>
</comment>
<comment type="similarity">
    <text evidence="4">Belongs to the peptidase M18 family.</text>
</comment>
<evidence type="ECO:0000256" key="3">
    <source>
        <dbReference type="ARBA" id="ARBA00004212"/>
    </source>
</evidence>
<organism evidence="30 31">
    <name type="scientific">Limosa lapponica baueri</name>
    <dbReference type="NCBI Taxonomy" id="1758121"/>
    <lineage>
        <taxon>Eukaryota</taxon>
        <taxon>Metazoa</taxon>
        <taxon>Chordata</taxon>
        <taxon>Craniata</taxon>
        <taxon>Vertebrata</taxon>
        <taxon>Euteleostomi</taxon>
        <taxon>Archelosauria</taxon>
        <taxon>Archosauria</taxon>
        <taxon>Dinosauria</taxon>
        <taxon>Saurischia</taxon>
        <taxon>Theropoda</taxon>
        <taxon>Coelurosauria</taxon>
        <taxon>Aves</taxon>
        <taxon>Neognathae</taxon>
        <taxon>Neoaves</taxon>
        <taxon>Charadriiformes</taxon>
        <taxon>Scolopacidae</taxon>
        <taxon>Limosa</taxon>
    </lineage>
</organism>
<evidence type="ECO:0000256" key="20">
    <source>
        <dbReference type="ARBA" id="ARBA00023136"/>
    </source>
</evidence>
<dbReference type="OrthoDB" id="9880441at2759"/>
<reference evidence="31" key="1">
    <citation type="submission" date="2017-11" db="EMBL/GenBank/DDBJ databases">
        <authorList>
            <person name="Lima N.C."/>
            <person name="Parody-Merino A.M."/>
            <person name="Battley P.F."/>
            <person name="Fidler A.E."/>
            <person name="Prosdocimi F."/>
        </authorList>
    </citation>
    <scope>NUCLEOTIDE SEQUENCE [LARGE SCALE GENOMIC DNA]</scope>
</reference>
<evidence type="ECO:0000256" key="27">
    <source>
        <dbReference type="SAM" id="Phobius"/>
    </source>
</evidence>
<accession>A0A2I0UQT1</accession>
<dbReference type="GO" id="GO:0008270">
    <property type="term" value="F:zinc ion binding"/>
    <property type="evidence" value="ECO:0007669"/>
    <property type="project" value="InterPro"/>
</dbReference>
<dbReference type="PROSITE" id="PS00383">
    <property type="entry name" value="TYR_PHOSPHATASE_1"/>
    <property type="match status" value="1"/>
</dbReference>
<evidence type="ECO:0000256" key="24">
    <source>
        <dbReference type="ARBA" id="ARBA00034103"/>
    </source>
</evidence>
<name>A0A2I0UQT1_LIMLA</name>
<evidence type="ECO:0000256" key="10">
    <source>
        <dbReference type="ARBA" id="ARBA00022553"/>
    </source>
</evidence>
<evidence type="ECO:0000256" key="23">
    <source>
        <dbReference type="ARBA" id="ARBA00023329"/>
    </source>
</evidence>
<dbReference type="AlphaFoldDB" id="A0A2I0UQT1"/>
<dbReference type="Pfam" id="PF02127">
    <property type="entry name" value="Peptidase_M18"/>
    <property type="match status" value="1"/>
</dbReference>
<dbReference type="PANTHER" id="PTHR46106">
    <property type="entry name" value="IA-2 PROTEIN TYROSINE PHOSPHATASE, ISOFORM C"/>
    <property type="match status" value="1"/>
</dbReference>
<dbReference type="GO" id="GO:0008237">
    <property type="term" value="F:metallopeptidase activity"/>
    <property type="evidence" value="ECO:0007669"/>
    <property type="project" value="UniProtKB-KW"/>
</dbReference>
<evidence type="ECO:0000313" key="31">
    <source>
        <dbReference type="Proteomes" id="UP000233556"/>
    </source>
</evidence>
<keyword evidence="17 27" id="KW-1133">Transmembrane helix</keyword>
<dbReference type="Gene3D" id="3.30.70.2470">
    <property type="entry name" value="Protein-tyrosine phosphatase receptor IA-2 ectodomain"/>
    <property type="match status" value="1"/>
</dbReference>
<keyword evidence="23" id="KW-0968">Cytoplasmic vesicle</keyword>
<keyword evidence="31" id="KW-1185">Reference proteome</keyword>
<evidence type="ECO:0000256" key="12">
    <source>
        <dbReference type="ARBA" id="ARBA00022692"/>
    </source>
</evidence>
<dbReference type="PRINTS" id="PR00932">
    <property type="entry name" value="AMINO1PTASE"/>
</dbReference>
<evidence type="ECO:0000256" key="17">
    <source>
        <dbReference type="ARBA" id="ARBA00022989"/>
    </source>
</evidence>
<evidence type="ECO:0000256" key="26">
    <source>
        <dbReference type="SAM" id="MobiDB-lite"/>
    </source>
</evidence>
<keyword evidence="20 27" id="KW-0472">Membrane</keyword>
<keyword evidence="15" id="KW-0378">Hydrolase</keyword>
<evidence type="ECO:0000256" key="1">
    <source>
        <dbReference type="ARBA" id="ARBA00001335"/>
    </source>
</evidence>
<dbReference type="CDD" id="cd05658">
    <property type="entry name" value="M18_DAP"/>
    <property type="match status" value="1"/>
</dbReference>
<gene>
    <name evidence="30" type="ORF">llap_1313</name>
</gene>
<evidence type="ECO:0000256" key="15">
    <source>
        <dbReference type="ARBA" id="ARBA00022801"/>
    </source>
</evidence>
<dbReference type="GO" id="GO:0035773">
    <property type="term" value="P:insulin secretion involved in cellular response to glucose stimulus"/>
    <property type="evidence" value="ECO:0007669"/>
    <property type="project" value="TreeGrafter"/>
</dbReference>
<dbReference type="InterPro" id="IPR029021">
    <property type="entry name" value="Prot-tyrosine_phosphatase-like"/>
</dbReference>
<dbReference type="Pfam" id="PF00102">
    <property type="entry name" value="Y_phosphatase"/>
    <property type="match status" value="1"/>
</dbReference>
<evidence type="ECO:0000256" key="14">
    <source>
        <dbReference type="ARBA" id="ARBA00022729"/>
    </source>
</evidence>
<dbReference type="InterPro" id="IPR000387">
    <property type="entry name" value="Tyr_Pase_dom"/>
</dbReference>
<keyword evidence="22" id="KW-0325">Glycoprotein</keyword>
<feature type="compositionally biased region" description="Low complexity" evidence="26">
    <location>
        <begin position="931"/>
        <end position="956"/>
    </location>
</feature>
<keyword evidence="21 30" id="KW-0675">Receptor</keyword>
<dbReference type="InterPro" id="IPR000242">
    <property type="entry name" value="PTP_cat"/>
</dbReference>
<dbReference type="SUPFAM" id="SSF52799">
    <property type="entry name" value="(Phosphotyrosine protein) phosphatases II"/>
    <property type="match status" value="1"/>
</dbReference>
<dbReference type="InterPro" id="IPR023358">
    <property type="entry name" value="Peptidase_M18_dom2"/>
</dbReference>
<keyword evidence="12 27" id="KW-0812">Transmembrane</keyword>
<feature type="region of interest" description="Disordered" evidence="26">
    <location>
        <begin position="928"/>
        <end position="962"/>
    </location>
</feature>
<dbReference type="FunFam" id="2.30.250.10:FF:000002">
    <property type="entry name" value="Aspartyl aminopeptidase"/>
    <property type="match status" value="1"/>
</dbReference>
<evidence type="ECO:0000256" key="22">
    <source>
        <dbReference type="ARBA" id="ARBA00023180"/>
    </source>
</evidence>
<dbReference type="EMBL" id="KZ505654">
    <property type="protein sequence ID" value="PKU48405.1"/>
    <property type="molecule type" value="Genomic_DNA"/>
</dbReference>
<evidence type="ECO:0000256" key="11">
    <source>
        <dbReference type="ARBA" id="ARBA00022670"/>
    </source>
</evidence>
<dbReference type="GO" id="GO:0051046">
    <property type="term" value="P:regulation of secretion"/>
    <property type="evidence" value="ECO:0007669"/>
    <property type="project" value="TreeGrafter"/>
</dbReference>
<protein>
    <recommendedName>
        <fullName evidence="7">Aspartyl aminopeptidase</fullName>
        <ecNumber evidence="6">3.4.11.21</ecNumber>
    </recommendedName>
</protein>
<evidence type="ECO:0000256" key="13">
    <source>
        <dbReference type="ARBA" id="ARBA00022723"/>
    </source>
</evidence>
<dbReference type="SUPFAM" id="SSF101821">
    <property type="entry name" value="Aminopeptidase/glucanase lid domain"/>
    <property type="match status" value="1"/>
</dbReference>
<evidence type="ECO:0000256" key="2">
    <source>
        <dbReference type="ARBA" id="ARBA00001947"/>
    </source>
</evidence>
<feature type="region of interest" description="Disordered" evidence="26">
    <location>
        <begin position="668"/>
        <end position="723"/>
    </location>
</feature>
<dbReference type="SUPFAM" id="SSF53187">
    <property type="entry name" value="Zn-dependent exopeptidases"/>
    <property type="match status" value="1"/>
</dbReference>
<dbReference type="GO" id="GO:0006508">
    <property type="term" value="P:proteolysis"/>
    <property type="evidence" value="ECO:0007669"/>
    <property type="project" value="UniProtKB-KW"/>
</dbReference>
<feature type="region of interest" description="Disordered" evidence="26">
    <location>
        <begin position="570"/>
        <end position="591"/>
    </location>
</feature>
<dbReference type="SMART" id="SM00404">
    <property type="entry name" value="PTPc_motif"/>
    <property type="match status" value="1"/>
</dbReference>
<dbReference type="Gene3D" id="3.90.190.10">
    <property type="entry name" value="Protein tyrosine phosphatase superfamily"/>
    <property type="match status" value="1"/>
</dbReference>
<feature type="domain" description="Tyrosine-protein phosphatase" evidence="28">
    <location>
        <begin position="988"/>
        <end position="1248"/>
    </location>
</feature>
<evidence type="ECO:0000256" key="16">
    <source>
        <dbReference type="ARBA" id="ARBA00022833"/>
    </source>
</evidence>
<dbReference type="PANTHER" id="PTHR46106:SF1">
    <property type="entry name" value="RECEPTOR-TYPE TYROSINE-PROTEIN PHOSPHATASE-LIKE N"/>
    <property type="match status" value="1"/>
</dbReference>
<evidence type="ECO:0000259" key="29">
    <source>
        <dbReference type="PROSITE" id="PS50056"/>
    </source>
</evidence>
<evidence type="ECO:0000256" key="19">
    <source>
        <dbReference type="ARBA" id="ARBA00023049"/>
    </source>
</evidence>
<evidence type="ECO:0000313" key="30">
    <source>
        <dbReference type="EMBL" id="PKU48405.1"/>
    </source>
</evidence>
<proteinExistence type="inferred from homology"/>
<dbReference type="InterPro" id="IPR033522">
    <property type="entry name" value="IA-2/IA-2_beta"/>
</dbReference>
<feature type="domain" description="Tyrosine specific protein phosphatases" evidence="29">
    <location>
        <begin position="1167"/>
        <end position="1239"/>
    </location>
</feature>
<dbReference type="FunFam" id="3.90.190.10:FF:000017">
    <property type="entry name" value="receptor-type tyrosine-protein phosphatase-like N isoform X2"/>
    <property type="match status" value="1"/>
</dbReference>
<evidence type="ECO:0000256" key="21">
    <source>
        <dbReference type="ARBA" id="ARBA00023170"/>
    </source>
</evidence>
<dbReference type="PROSITE" id="PS50056">
    <property type="entry name" value="TYR_PHOSPHATASE_2"/>
    <property type="match status" value="1"/>
</dbReference>
<dbReference type="GO" id="GO:0004725">
    <property type="term" value="F:protein tyrosine phosphatase activity"/>
    <property type="evidence" value="ECO:0007669"/>
    <property type="project" value="InterPro"/>
</dbReference>
<keyword evidence="14" id="KW-0732">Signal</keyword>
<evidence type="ECO:0000256" key="7">
    <source>
        <dbReference type="ARBA" id="ARBA00015118"/>
    </source>
</evidence>
<keyword evidence="16" id="KW-0862">Zinc</keyword>
<dbReference type="InterPro" id="IPR038112">
    <property type="entry name" value="Receptor_IA-2_ectodomain_sf"/>
</dbReference>
<evidence type="ECO:0000256" key="5">
    <source>
        <dbReference type="ARBA" id="ARBA00011395"/>
    </source>
</evidence>
<evidence type="ECO:0000256" key="6">
    <source>
        <dbReference type="ARBA" id="ARBA00011965"/>
    </source>
</evidence>
<dbReference type="GO" id="GO:0030141">
    <property type="term" value="C:secretory granule"/>
    <property type="evidence" value="ECO:0007669"/>
    <property type="project" value="InterPro"/>
</dbReference>
<dbReference type="InterPro" id="IPR021613">
    <property type="entry name" value="Receptor_IA-2_dom"/>
</dbReference>
<dbReference type="InterPro" id="IPR001948">
    <property type="entry name" value="Peptidase_M18"/>
</dbReference>
<comment type="subunit">
    <text evidence="5">Tetrahedron-shaped homododecamer built from six homodimers.</text>
</comment>
<dbReference type="EC" id="3.4.11.21" evidence="6"/>
<comment type="cofactor">
    <cofactor evidence="2">
        <name>Zn(2+)</name>
        <dbReference type="ChEBI" id="CHEBI:29105"/>
    </cofactor>
</comment>
<dbReference type="SMART" id="SM00194">
    <property type="entry name" value="PTPc"/>
    <property type="match status" value="1"/>
</dbReference>
<dbReference type="PROSITE" id="PS50055">
    <property type="entry name" value="TYR_PHOSPHATASE_PTP"/>
    <property type="match status" value="1"/>
</dbReference>
<evidence type="ECO:0000256" key="18">
    <source>
        <dbReference type="ARBA" id="ARBA00023018"/>
    </source>
</evidence>
<reference evidence="31" key="2">
    <citation type="submission" date="2017-12" db="EMBL/GenBank/DDBJ databases">
        <title>Genome sequence of the Bar-tailed Godwit (Limosa lapponica baueri).</title>
        <authorList>
            <person name="Lima N.C.B."/>
            <person name="Parody-Merino A.M."/>
            <person name="Battley P.F."/>
            <person name="Fidler A.E."/>
            <person name="Prosdocimi F."/>
        </authorList>
    </citation>
    <scope>NUCLEOTIDE SEQUENCE [LARGE SCALE GENOMIC DNA]</scope>
</reference>
<dbReference type="Pfam" id="PF11548">
    <property type="entry name" value="Receptor_IA-2"/>
    <property type="match status" value="1"/>
</dbReference>
<dbReference type="CDD" id="cd14609">
    <property type="entry name" value="R-PTP-N"/>
    <property type="match status" value="1"/>
</dbReference>
<dbReference type="InterPro" id="IPR003595">
    <property type="entry name" value="Tyr_Pase_cat"/>
</dbReference>
<dbReference type="FunFam" id="3.40.630.10:FF:000152">
    <property type="entry name" value="aspartyl aminopeptidase isoform X2"/>
    <property type="match status" value="1"/>
</dbReference>
<dbReference type="GO" id="GO:0045202">
    <property type="term" value="C:synapse"/>
    <property type="evidence" value="ECO:0007669"/>
    <property type="project" value="UniProtKB-SubCell"/>
</dbReference>
<evidence type="ECO:0000256" key="4">
    <source>
        <dbReference type="ARBA" id="ARBA00008290"/>
    </source>
</evidence>
<evidence type="ECO:0000256" key="8">
    <source>
        <dbReference type="ARBA" id="ARBA00022438"/>
    </source>
</evidence>
<keyword evidence="8" id="KW-0031">Aminopeptidase</keyword>
<feature type="compositionally biased region" description="Low complexity" evidence="26">
    <location>
        <begin position="692"/>
        <end position="705"/>
    </location>
</feature>
<dbReference type="GO" id="GO:0030658">
    <property type="term" value="C:transport vesicle membrane"/>
    <property type="evidence" value="ECO:0007669"/>
    <property type="project" value="UniProtKB-SubCell"/>
</dbReference>
<comment type="catalytic activity">
    <reaction evidence="1">
        <text>Release of an N-terminal aspartate or glutamate from a peptide, with a preference for aspartate.</text>
        <dbReference type="EC" id="3.4.11.21"/>
    </reaction>
</comment>
<feature type="compositionally biased region" description="Pro residues" evidence="26">
    <location>
        <begin position="675"/>
        <end position="691"/>
    </location>
</feature>
<evidence type="ECO:0000259" key="28">
    <source>
        <dbReference type="PROSITE" id="PS50055"/>
    </source>
</evidence>
<feature type="transmembrane region" description="Helical" evidence="27">
    <location>
        <begin position="854"/>
        <end position="877"/>
    </location>
</feature>
<keyword evidence="9" id="KW-0963">Cytoplasm</keyword>
<dbReference type="Gene3D" id="3.40.630.10">
    <property type="entry name" value="Zn peptidases"/>
    <property type="match status" value="1"/>
</dbReference>
<dbReference type="GO" id="GO:0004177">
    <property type="term" value="F:aminopeptidase activity"/>
    <property type="evidence" value="ECO:0007669"/>
    <property type="project" value="UniProtKB-KW"/>
</dbReference>
<dbReference type="InterPro" id="IPR016130">
    <property type="entry name" value="Tyr_Pase_AS"/>
</dbReference>
<keyword evidence="19" id="KW-0482">Metalloprotease</keyword>
<comment type="function">
    <text evidence="25">Aminopeptidase with specificity towards an acidic amino acid at the N-terminus. Likely to play an important role in intracellular protein and peptide metabolism.</text>
</comment>
<keyword evidence="11" id="KW-0645">Protease</keyword>
<dbReference type="NCBIfam" id="NF002759">
    <property type="entry name" value="PRK02813.1"/>
    <property type="match status" value="1"/>
</dbReference>
<sequence>MRLLPGRRWELECQTTPSGHDISGSKQAAQAAAQELVKFVNRSPSPYHVVAECRSRLLQAGFQELKETEHWEVRPAQKYFITRNYSTLIAFAVGGQFKPGNGFSLLGAHTDSPCLRVKRRSRRGQVGMVQVGVETYGGGIWNTWFDRDLTVAGRVIIKDPATGRLEQRLVRVERPVLRIPHLAIHLQRNVNESFGPNTEHHLVPILATAVQEELEKEVLMEATPCNAAAQAERHSPVLLSLLCPQLGVKPEQIVELELCLADTQPATLGGAFDEFIFSPRLDNLHSCYCALQALIDSCAAPSSLSQDPNVRLIALYDNEEVGSESAQGAESLLTELVLRRISASPQNLTAFEEAVAKSYMISADMAHAVHPNYVDKHEENHRPAFHKGPVIKVNSNQRYASTAVTEAVIRDIAARVGVPLQEFMVRNDMPCGTTIGPILASRLGLRVLDIGCPQLAMHSIREMCCTSGVLQSITLFKRYLEQLLLPPQPQLGYEEALLNPYSYHKFGYQDGPHQLPSSSARQSPETTSLLGRVPAQALFGAAPVPSYGGQPGTDGGHLFQDLAMLSLPREKASRPDPAGTRLQHSLRLPGDYRDMEEREQPVSLATQPHPTQTDAALKRLASLLASYGLGLPELSPQQLSSLSTLLQLLQSSGERGTGTGLAAVTEGDMQHGEEPVPPSSTVPLPKIPPSSSPGDGPRGASSPAPRAEPQRGHGGDALGPGKQITVEKKSYTEAKDGGAQRSTRPPDEYGYIVTDQKPLGLAAGVRLLELLAKHLHLSTASFINISVVGPALTFRIRQNPQNLSLADVANQAEQVKAELEAEMGLKIVQTGVGERNEAAAYSRPSRFGDGFHSVLLTFIALACVAGIAIAAAAAFCLRRHAKQREKERLAALGPEGAADTTFEYQELCRQHMAAKSLFGRSEAPAAPAETSRVSSVSSQFSDAPQPSPSSHSSTPSWCEEPVQSNMDISTGHMILAYMEDHLRNRDRLAKEWQALCAYQAEPSVCSVAQSEANLKKNRNPDYVPYDHVRIKLKAESNPSRSDFINASPIIEHDPRMPAYIATQGPLSHTIADFWQMVWEHGCTVIVMLSPLAEDSVKQCDRYWPDEGSSLYHIYEVNLVSEHIWCEDFLVRSFYLKNVQSQETRTLTQFHFLSWPAEGIPATTRPLLDFRRKVNKCYRGRSCPIIVHCSDGAGRTGTYILVDMVLNRMAKGVKEIDIAATLEHIRDQRPGMVQTKDQFEFALTAVAEEVNAILKALPQ</sequence>
<keyword evidence="10" id="KW-0597">Phosphoprotein</keyword>
<dbReference type="Proteomes" id="UP000233556">
    <property type="component" value="Unassembled WGS sequence"/>
</dbReference>
<dbReference type="Gene3D" id="2.30.250.10">
    <property type="entry name" value="Aminopeptidase i, Domain 2"/>
    <property type="match status" value="1"/>
</dbReference>
<keyword evidence="13" id="KW-0479">Metal-binding</keyword>
<evidence type="ECO:0000256" key="9">
    <source>
        <dbReference type="ARBA" id="ARBA00022490"/>
    </source>
</evidence>
<evidence type="ECO:0000256" key="25">
    <source>
        <dbReference type="ARBA" id="ARBA00058753"/>
    </source>
</evidence>